<dbReference type="InterPro" id="IPR007712">
    <property type="entry name" value="RelE/ParE_toxin"/>
</dbReference>
<dbReference type="NCBIfam" id="TIGR02385">
    <property type="entry name" value="RelE_StbE"/>
    <property type="match status" value="1"/>
</dbReference>
<comment type="caution">
    <text evidence="4">The sequence shown here is derived from an EMBL/GenBank/DDBJ whole genome shotgun (WGS) entry which is preliminary data.</text>
</comment>
<organism evidence="4 7">
    <name type="scientific">Candidatus Methanofastidiosum methylothiophilum</name>
    <dbReference type="NCBI Taxonomy" id="1705564"/>
    <lineage>
        <taxon>Archaea</taxon>
        <taxon>Methanobacteriati</taxon>
        <taxon>Methanobacteriota</taxon>
        <taxon>Stenosarchaea group</taxon>
        <taxon>Candidatus Methanofastidiosia</taxon>
        <taxon>Candidatus Methanofastidiosales</taxon>
        <taxon>Candidatus Methanofastidiosaceae</taxon>
        <taxon>Candidatus Methanofastidiosum</taxon>
    </lineage>
</organism>
<accession>A0A150IH93</accession>
<evidence type="ECO:0000313" key="7">
    <source>
        <dbReference type="Proteomes" id="UP000092403"/>
    </source>
</evidence>
<keyword evidence="1" id="KW-1277">Toxin-antitoxin system</keyword>
<dbReference type="Proteomes" id="UP000092403">
    <property type="component" value="Unassembled WGS sequence"/>
</dbReference>
<dbReference type="Proteomes" id="UP000091929">
    <property type="component" value="Unassembled WGS sequence"/>
</dbReference>
<dbReference type="PANTHER" id="PTHR35601:SF1">
    <property type="entry name" value="TOXIN RELE"/>
    <property type="match status" value="1"/>
</dbReference>
<dbReference type="EMBL" id="LNGE01000073">
    <property type="protein sequence ID" value="KYC44360.1"/>
    <property type="molecule type" value="Genomic_DNA"/>
</dbReference>
<protein>
    <submittedName>
        <fullName evidence="4">Plasmid stabilization system protein</fullName>
    </submittedName>
</protein>
<dbReference type="InterPro" id="IPR035093">
    <property type="entry name" value="RelE/ParE_toxin_dom_sf"/>
</dbReference>
<dbReference type="PANTHER" id="PTHR35601">
    <property type="entry name" value="TOXIN RELE"/>
    <property type="match status" value="1"/>
</dbReference>
<gene>
    <name evidence="2" type="ORF">APG10_01780</name>
    <name evidence="3" type="ORF">APG11_00298</name>
    <name evidence="4" type="ORF">APG12_01329</name>
</gene>
<accession>A0A150IXS5</accession>
<dbReference type="Gene3D" id="3.30.2310.20">
    <property type="entry name" value="RelE-like"/>
    <property type="match status" value="1"/>
</dbReference>
<evidence type="ECO:0000256" key="1">
    <source>
        <dbReference type="ARBA" id="ARBA00022649"/>
    </source>
</evidence>
<evidence type="ECO:0000313" key="3">
    <source>
        <dbReference type="EMBL" id="KYC48491.1"/>
    </source>
</evidence>
<dbReference type="EMBL" id="LNGF01000004">
    <property type="protein sequence ID" value="KYC48491.1"/>
    <property type="molecule type" value="Genomic_DNA"/>
</dbReference>
<dbReference type="SUPFAM" id="SSF143011">
    <property type="entry name" value="RelE-like"/>
    <property type="match status" value="1"/>
</dbReference>
<accession>A0A150IU03</accession>
<evidence type="ECO:0000313" key="2">
    <source>
        <dbReference type="EMBL" id="KYC44360.1"/>
    </source>
</evidence>
<dbReference type="AlphaFoldDB" id="A0A150IXS5"/>
<reference evidence="5 6" key="1">
    <citation type="journal article" date="2016" name="ISME J.">
        <title>Chasing the elusive Euryarchaeota class WSA2: genomes reveal a uniquely fastidious methyl-reducing methanogen.</title>
        <authorList>
            <person name="Nobu M.K."/>
            <person name="Narihiro T."/>
            <person name="Kuroda K."/>
            <person name="Mei R."/>
            <person name="Liu W.T."/>
        </authorList>
    </citation>
    <scope>NUCLEOTIDE SEQUENCE [LARGE SCALE GENOMIC DNA]</scope>
    <source>
        <strain evidence="2">B03fssc0709_Meth_Bin005</strain>
        <strain evidence="3">B15fssc0709_Meth_Bin003</strain>
        <strain evidence="4">BMIXfssc0709_Meth_Bin006</strain>
    </source>
</reference>
<dbReference type="Proteomes" id="UP000092401">
    <property type="component" value="Unassembled WGS sequence"/>
</dbReference>
<proteinExistence type="predicted"/>
<evidence type="ECO:0000313" key="4">
    <source>
        <dbReference type="EMBL" id="KYC49682.1"/>
    </source>
</evidence>
<evidence type="ECO:0000313" key="5">
    <source>
        <dbReference type="Proteomes" id="UP000091929"/>
    </source>
</evidence>
<dbReference type="Pfam" id="PF05016">
    <property type="entry name" value="ParE_toxin"/>
    <property type="match status" value="1"/>
</dbReference>
<name>A0A150IXS5_9EURY</name>
<sequence>MYQIDIPSSCKKDIKNADSESKKRLKKVITFLMDDPYNGKPLRYELKGIWSIRVGKYRLTYEIIDNIIRLRSFRLRKKVYDMK</sequence>
<dbReference type="EMBL" id="LNJC01000029">
    <property type="protein sequence ID" value="KYC49682.1"/>
    <property type="molecule type" value="Genomic_DNA"/>
</dbReference>
<evidence type="ECO:0000313" key="6">
    <source>
        <dbReference type="Proteomes" id="UP000092401"/>
    </source>
</evidence>